<dbReference type="AlphaFoldDB" id="K0RUQ2"/>
<dbReference type="EMBL" id="AGNL01039564">
    <property type="protein sequence ID" value="EJK52581.1"/>
    <property type="molecule type" value="Genomic_DNA"/>
</dbReference>
<evidence type="ECO:0000313" key="2">
    <source>
        <dbReference type="EMBL" id="EJK52581.1"/>
    </source>
</evidence>
<comment type="caution">
    <text evidence="2">The sequence shown here is derived from an EMBL/GenBank/DDBJ whole genome shotgun (WGS) entry which is preliminary data.</text>
</comment>
<evidence type="ECO:0000256" key="1">
    <source>
        <dbReference type="SAM" id="MobiDB-lite"/>
    </source>
</evidence>
<keyword evidence="3" id="KW-1185">Reference proteome</keyword>
<dbReference type="eggNOG" id="ENOG502STT2">
    <property type="taxonomic scope" value="Eukaryota"/>
</dbReference>
<sequence>MSSRSVRLGVHVVAGMSRSVRRCGYVAVLCRGCHVPEPSRLCRAGTSSSGKQPRADAPFDRADDDNGPGSAPPPQDRIVLFMAVMPSPRRPPAAVGKPSFPYFKADYLPIPDDVCRPRRPTIFRHRISATRWRTKDPKAWAQTAGIRRVVPSNPRRRRRIPSISSCCRNNFGRESDHST</sequence>
<feature type="region of interest" description="Disordered" evidence="1">
    <location>
        <begin position="41"/>
        <end position="74"/>
    </location>
</feature>
<name>K0RUQ2_THAOC</name>
<feature type="non-terminal residue" evidence="2">
    <location>
        <position position="179"/>
    </location>
</feature>
<dbReference type="Proteomes" id="UP000266841">
    <property type="component" value="Unassembled WGS sequence"/>
</dbReference>
<evidence type="ECO:0000313" key="3">
    <source>
        <dbReference type="Proteomes" id="UP000266841"/>
    </source>
</evidence>
<accession>K0RUQ2</accession>
<gene>
    <name evidence="2" type="ORF">THAOC_28123</name>
</gene>
<reference evidence="2 3" key="1">
    <citation type="journal article" date="2012" name="Genome Biol.">
        <title>Genome and low-iron response of an oceanic diatom adapted to chronic iron limitation.</title>
        <authorList>
            <person name="Lommer M."/>
            <person name="Specht M."/>
            <person name="Roy A.S."/>
            <person name="Kraemer L."/>
            <person name="Andreson R."/>
            <person name="Gutowska M.A."/>
            <person name="Wolf J."/>
            <person name="Bergner S.V."/>
            <person name="Schilhabel M.B."/>
            <person name="Klostermeier U.C."/>
            <person name="Beiko R.G."/>
            <person name="Rosenstiel P."/>
            <person name="Hippler M."/>
            <person name="Laroche J."/>
        </authorList>
    </citation>
    <scope>NUCLEOTIDE SEQUENCE [LARGE SCALE GENOMIC DNA]</scope>
    <source>
        <strain evidence="2 3">CCMP1005</strain>
    </source>
</reference>
<organism evidence="2 3">
    <name type="scientific">Thalassiosira oceanica</name>
    <name type="common">Marine diatom</name>
    <dbReference type="NCBI Taxonomy" id="159749"/>
    <lineage>
        <taxon>Eukaryota</taxon>
        <taxon>Sar</taxon>
        <taxon>Stramenopiles</taxon>
        <taxon>Ochrophyta</taxon>
        <taxon>Bacillariophyta</taxon>
        <taxon>Coscinodiscophyceae</taxon>
        <taxon>Thalassiosirophycidae</taxon>
        <taxon>Thalassiosirales</taxon>
        <taxon>Thalassiosiraceae</taxon>
        <taxon>Thalassiosira</taxon>
    </lineage>
</organism>
<proteinExistence type="predicted"/>
<protein>
    <submittedName>
        <fullName evidence="2">Uncharacterized protein</fullName>
    </submittedName>
</protein>